<keyword evidence="7 8" id="KW-0472">Membrane</keyword>
<keyword evidence="6 8" id="KW-1133">Transmembrane helix</keyword>
<dbReference type="InterPro" id="IPR002549">
    <property type="entry name" value="AI-2E-like"/>
</dbReference>
<dbReference type="Pfam" id="PF01594">
    <property type="entry name" value="AI-2E_transport"/>
    <property type="match status" value="1"/>
</dbReference>
<dbReference type="Proteomes" id="UP001589797">
    <property type="component" value="Unassembled WGS sequence"/>
</dbReference>
<evidence type="ECO:0000256" key="8">
    <source>
        <dbReference type="SAM" id="Phobius"/>
    </source>
</evidence>
<keyword evidence="5 8" id="KW-0812">Transmembrane</keyword>
<evidence type="ECO:0000256" key="1">
    <source>
        <dbReference type="ARBA" id="ARBA00004651"/>
    </source>
</evidence>
<evidence type="ECO:0000256" key="6">
    <source>
        <dbReference type="ARBA" id="ARBA00022989"/>
    </source>
</evidence>
<dbReference type="RefSeq" id="WP_382385558.1">
    <property type="nucleotide sequence ID" value="NZ_JBHLWI010000001.1"/>
</dbReference>
<feature type="transmembrane region" description="Helical" evidence="8">
    <location>
        <begin position="62"/>
        <end position="82"/>
    </location>
</feature>
<evidence type="ECO:0000256" key="3">
    <source>
        <dbReference type="ARBA" id="ARBA00022448"/>
    </source>
</evidence>
<feature type="transmembrane region" description="Helical" evidence="8">
    <location>
        <begin position="143"/>
        <end position="160"/>
    </location>
</feature>
<gene>
    <name evidence="9" type="ORF">ACFFIP_00320</name>
</gene>
<keyword evidence="10" id="KW-1185">Reference proteome</keyword>
<feature type="transmembrane region" description="Helical" evidence="8">
    <location>
        <begin position="221"/>
        <end position="249"/>
    </location>
</feature>
<reference evidence="9 10" key="1">
    <citation type="submission" date="2024-09" db="EMBL/GenBank/DDBJ databases">
        <authorList>
            <person name="Sun Q."/>
            <person name="Mori K."/>
        </authorList>
    </citation>
    <scope>NUCLEOTIDE SEQUENCE [LARGE SCALE GENOMIC DNA]</scope>
    <source>
        <strain evidence="9 10">CCM 7650</strain>
    </source>
</reference>
<dbReference type="PANTHER" id="PTHR21716:SF53">
    <property type="entry name" value="PERMEASE PERM-RELATED"/>
    <property type="match status" value="1"/>
</dbReference>
<organism evidence="9 10">
    <name type="scientific">Fontibacter flavus</name>
    <dbReference type="NCBI Taxonomy" id="654838"/>
    <lineage>
        <taxon>Bacteria</taxon>
        <taxon>Pseudomonadati</taxon>
        <taxon>Bacteroidota</taxon>
        <taxon>Cytophagia</taxon>
        <taxon>Cytophagales</taxon>
        <taxon>Cyclobacteriaceae</taxon>
        <taxon>Fontibacter</taxon>
    </lineage>
</organism>
<evidence type="ECO:0000256" key="2">
    <source>
        <dbReference type="ARBA" id="ARBA00009773"/>
    </source>
</evidence>
<evidence type="ECO:0000256" key="7">
    <source>
        <dbReference type="ARBA" id="ARBA00023136"/>
    </source>
</evidence>
<comment type="similarity">
    <text evidence="2">Belongs to the autoinducer-2 exporter (AI-2E) (TC 2.A.86) family.</text>
</comment>
<name>A0ABV6FMM8_9BACT</name>
<comment type="subcellular location">
    <subcellularLocation>
        <location evidence="1">Cell membrane</location>
        <topology evidence="1">Multi-pass membrane protein</topology>
    </subcellularLocation>
</comment>
<keyword evidence="3" id="KW-0813">Transport</keyword>
<evidence type="ECO:0000256" key="4">
    <source>
        <dbReference type="ARBA" id="ARBA00022475"/>
    </source>
</evidence>
<sequence>MTNFETSKTQNTFYSLAIFVLIIWIMKVGATILVPLVWGAFFAFALFPISNWLEERRLPRGLAIAITLILVSSLAITVFYVLTDQVIGLITDIPEIKDSFETKLSGYIDQIEEFLGLGASMESSSGLLSQANLEAALLETGKSLVLLGVIPLFIFLMLYYRDFFVEFLKKLSKTGEPPVLSFIKESGSVIQSYLLGMLMVTIIVSVISGIVFYFLGIKYFLLFAVFIAVMNLIPYVGVLLSSFLLVFYVLLTTESLFYPLTTLFMLWLIQLVENNLITPVVVGARVRVNAFAVIMAILLGGFIWGVSGMILFIPMAGLLKITFERIPSLAPYGYLLGDNYPVIEKHENFYKKMIRKIKTKRGV</sequence>
<evidence type="ECO:0000313" key="9">
    <source>
        <dbReference type="EMBL" id="MFC0261104.1"/>
    </source>
</evidence>
<keyword evidence="4" id="KW-1003">Cell membrane</keyword>
<protein>
    <submittedName>
        <fullName evidence="9">AI-2E family transporter</fullName>
    </submittedName>
</protein>
<feature type="transmembrane region" description="Helical" evidence="8">
    <location>
        <begin position="292"/>
        <end position="319"/>
    </location>
</feature>
<proteinExistence type="inferred from homology"/>
<accession>A0ABV6FMM8</accession>
<feature type="transmembrane region" description="Helical" evidence="8">
    <location>
        <begin position="12"/>
        <end position="30"/>
    </location>
</feature>
<dbReference type="EMBL" id="JBHLWI010000001">
    <property type="protein sequence ID" value="MFC0261104.1"/>
    <property type="molecule type" value="Genomic_DNA"/>
</dbReference>
<feature type="transmembrane region" description="Helical" evidence="8">
    <location>
        <begin position="193"/>
        <end position="215"/>
    </location>
</feature>
<comment type="caution">
    <text evidence="9">The sequence shown here is derived from an EMBL/GenBank/DDBJ whole genome shotgun (WGS) entry which is preliminary data.</text>
</comment>
<dbReference type="PANTHER" id="PTHR21716">
    <property type="entry name" value="TRANSMEMBRANE PROTEIN"/>
    <property type="match status" value="1"/>
</dbReference>
<evidence type="ECO:0000256" key="5">
    <source>
        <dbReference type="ARBA" id="ARBA00022692"/>
    </source>
</evidence>
<evidence type="ECO:0000313" key="10">
    <source>
        <dbReference type="Proteomes" id="UP001589797"/>
    </source>
</evidence>